<dbReference type="InterPro" id="IPR039295">
    <property type="entry name" value="MSB2"/>
</dbReference>
<keyword evidence="2" id="KW-0472">Membrane</keyword>
<feature type="compositionally biased region" description="Polar residues" evidence="1">
    <location>
        <begin position="1398"/>
        <end position="1414"/>
    </location>
</feature>
<sequence>MKYDVKRRLASALYILSCLSTINALHVVPLEIREDGRIVPAKRADSDAPDNSDEFSGYGNSTVPIRPAPRPDPSPSLSSQGKAAVASNSPLSSSLIPIDTPATSIASSSSPSSDGGPPRVYTPATNTPFVSSGNEEPPRRTRDPHANSDFAAPRSSSSVSTLVPAISRTLADGESSRQNQQSPVTAPYYPTTSVESEQTSPQTSEANAATMEVSKVTSSASGATLAGALSSIIRPAINSDLSNSRSSASDSPYAATKLSIVTSSTSLTTSHSEPTTESSLPGVAKAASDSGSPHPTSSAANTVVQSSTAAAATTALTTTPPDEPKDQSTAATPPEVVTSDSTILAAGASLTAFAGLLGDDGDDDSSSLGESSHTHLSPPVSSTLSPVTTTSSISSFESHATANTASTSQVATGTTSTASPLALSSSQPSIASTPVTGSFRSPESSAQFVSSPLTTAPTTAVASSSASTDRAIPSGSSLDQSTLAEQSSAFVTGSSSSISEATGVSSAPSFSESSAQAIQTSLSSSAEDTSLATASEISLASASATSSSSPSSPSSPSSSSSSSSYLSSSLVSQPSESLVSGSLSSTHASSDASLSSASQILNAVSSSLGSSNEISSATSTGLATASEHTGSPLGSSLGSSIVTDSSAASRTPSASSELAALVTPSLLSSSGYLVSSHTTLGASSIEEVSSEWHSAESSPVPIISSGLRSSSLSAMVAITSGTDLISATESVIASSDASRSAFQTQSSPSLASLASLTAVSGLASSHTTDTEVWDSSAALEISSGSLSNGLIAHSQLTSTLETEAISHTESPSSTAISGVVVSSHAAASDSGYQSLFESSVAEGSSLDSHLLVSGTVSSSFGSSTFGEAAVPTTTTTSANTGSESLSGLGPQISGSSGATLTASPSEVLVTESSFSSDEVFVHSSALGSSFTDLTNATETNLGLFPTSGASTDLSAESHASASSTIAEDSTGTWATASTTAAASANSAAGSEVSGSSTDEDGEGTGVGSATSDATITGSSVHTSGTTASSGQGTASANPSGQQTINSSTALAAQLSGQESDGVSETEGFAPTTSATITAPPTTSTGVARAGGSTSSTKNWLPSSLVMATTPSRDAENTSQSEIEEGSPTPDSTSGLPRAITPEATSAPKSGYTIITVGFKNALNYPFVVNNTVTSAQIFSFLPGVLTFPFTNTKGFGDVTVKQLIPYQAASINYTITVAEVYFPSNSIMTLSQLISSPDSMIYKNPDGIQNTLASLIDSRIPLIGLDESDQRSIGLSSGNNAPVNPNGSMDMAYTDQTSSTKERVAGITVGAAAGCGLYMGLMVLLFAKFRRNNKNVELPLSDSESNFGMSSDDFFTTDDSASGFSAIFTRINNGCILNGEDQRPHPEYSPQLRGPGANNISEPVQASNSLGWYH</sequence>
<feature type="region of interest" description="Disordered" evidence="1">
    <location>
        <begin position="354"/>
        <end position="510"/>
    </location>
</feature>
<evidence type="ECO:0000256" key="1">
    <source>
        <dbReference type="SAM" id="MobiDB-lite"/>
    </source>
</evidence>
<feature type="compositionally biased region" description="Basic and acidic residues" evidence="1">
    <location>
        <begin position="136"/>
        <end position="146"/>
    </location>
</feature>
<feature type="compositionally biased region" description="Polar residues" evidence="1">
    <location>
        <begin position="1007"/>
        <end position="1021"/>
    </location>
</feature>
<evidence type="ECO:0000256" key="2">
    <source>
        <dbReference type="SAM" id="Phobius"/>
    </source>
</evidence>
<dbReference type="RefSeq" id="XP_066827119.1">
    <property type="nucleotide sequence ID" value="XM_066971739.1"/>
</dbReference>
<feature type="compositionally biased region" description="Low complexity" evidence="1">
    <location>
        <begin position="366"/>
        <end position="395"/>
    </location>
</feature>
<feature type="compositionally biased region" description="Low complexity" evidence="1">
    <location>
        <begin position="1069"/>
        <end position="1084"/>
    </location>
</feature>
<name>A0ABP0ZIF9_9ASCO</name>
<feature type="compositionally biased region" description="Low complexity" evidence="1">
    <location>
        <begin position="263"/>
        <end position="281"/>
    </location>
</feature>
<dbReference type="PANTHER" id="PTHR35778">
    <property type="entry name" value="SIGNALING MUCIN HKR1-RELATED"/>
    <property type="match status" value="1"/>
</dbReference>
<accession>A0ABP0ZIF9</accession>
<dbReference type="EMBL" id="OZ022405">
    <property type="protein sequence ID" value="CAK9435454.1"/>
    <property type="molecule type" value="Genomic_DNA"/>
</dbReference>
<feature type="region of interest" description="Disordered" evidence="1">
    <location>
        <begin position="542"/>
        <end position="568"/>
    </location>
</feature>
<gene>
    <name evidence="3" type="ORF">LODBEIA_P01810</name>
</gene>
<feature type="compositionally biased region" description="Low complexity" evidence="1">
    <location>
        <begin position="89"/>
        <end position="118"/>
    </location>
</feature>
<evidence type="ECO:0008006" key="5">
    <source>
        <dbReference type="Google" id="ProtNLM"/>
    </source>
</evidence>
<feature type="compositionally biased region" description="Polar residues" evidence="1">
    <location>
        <begin position="1091"/>
        <end position="1120"/>
    </location>
</feature>
<feature type="compositionally biased region" description="Polar residues" evidence="1">
    <location>
        <begin position="123"/>
        <end position="134"/>
    </location>
</feature>
<feature type="region of interest" description="Disordered" evidence="1">
    <location>
        <begin position="872"/>
        <end position="899"/>
    </location>
</feature>
<feature type="region of interest" description="Disordered" evidence="1">
    <location>
        <begin position="984"/>
        <end position="1143"/>
    </location>
</feature>
<feature type="compositionally biased region" description="Low complexity" evidence="1">
    <location>
        <begin position="984"/>
        <end position="996"/>
    </location>
</feature>
<dbReference type="GeneID" id="92205377"/>
<evidence type="ECO:0000313" key="3">
    <source>
        <dbReference type="EMBL" id="CAK9435454.1"/>
    </source>
</evidence>
<keyword evidence="2" id="KW-1133">Transmembrane helix</keyword>
<feature type="compositionally biased region" description="Polar residues" evidence="1">
    <location>
        <begin position="176"/>
        <end position="207"/>
    </location>
</feature>
<feature type="region of interest" description="Disordered" evidence="1">
    <location>
        <begin position="41"/>
        <end position="221"/>
    </location>
</feature>
<protein>
    <recommendedName>
        <fullName evidence="5">Signaling mucin MSB2</fullName>
    </recommendedName>
</protein>
<feature type="compositionally biased region" description="Low complexity" evidence="1">
    <location>
        <begin position="449"/>
        <end position="468"/>
    </location>
</feature>
<feature type="compositionally biased region" description="Low complexity" evidence="1">
    <location>
        <begin position="411"/>
        <end position="434"/>
    </location>
</feature>
<feature type="region of interest" description="Disordered" evidence="1">
    <location>
        <begin position="263"/>
        <end position="340"/>
    </location>
</feature>
<keyword evidence="4" id="KW-1185">Reference proteome</keyword>
<feature type="region of interest" description="Disordered" evidence="1">
    <location>
        <begin position="1379"/>
        <end position="1414"/>
    </location>
</feature>
<evidence type="ECO:0000313" key="4">
    <source>
        <dbReference type="Proteomes" id="UP001497383"/>
    </source>
</evidence>
<proteinExistence type="predicted"/>
<feature type="transmembrane region" description="Helical" evidence="2">
    <location>
        <begin position="1304"/>
        <end position="1327"/>
    </location>
</feature>
<feature type="compositionally biased region" description="Polar residues" evidence="1">
    <location>
        <begin position="435"/>
        <end position="448"/>
    </location>
</feature>
<feature type="compositionally biased region" description="Polar residues" evidence="1">
    <location>
        <begin position="1037"/>
        <end position="1062"/>
    </location>
</feature>
<feature type="compositionally biased region" description="Polar residues" evidence="1">
    <location>
        <begin position="474"/>
        <end position="504"/>
    </location>
</feature>
<dbReference type="Proteomes" id="UP001497383">
    <property type="component" value="Chromosome 1"/>
</dbReference>
<feature type="compositionally biased region" description="Low complexity" evidence="1">
    <location>
        <begin position="296"/>
        <end position="319"/>
    </location>
</feature>
<feature type="compositionally biased region" description="Low complexity" evidence="1">
    <location>
        <begin position="1022"/>
        <end position="1036"/>
    </location>
</feature>
<reference evidence="3 4" key="1">
    <citation type="submission" date="2024-03" db="EMBL/GenBank/DDBJ databases">
        <authorList>
            <person name="Brejova B."/>
        </authorList>
    </citation>
    <scope>NUCLEOTIDE SEQUENCE [LARGE SCALE GENOMIC DNA]</scope>
    <source>
        <strain evidence="3 4">CBS 14171</strain>
    </source>
</reference>
<feature type="compositionally biased region" description="Polar residues" evidence="1">
    <location>
        <begin position="396"/>
        <end position="410"/>
    </location>
</feature>
<organism evidence="3 4">
    <name type="scientific">Lodderomyces beijingensis</name>
    <dbReference type="NCBI Taxonomy" id="1775926"/>
    <lineage>
        <taxon>Eukaryota</taxon>
        <taxon>Fungi</taxon>
        <taxon>Dikarya</taxon>
        <taxon>Ascomycota</taxon>
        <taxon>Saccharomycotina</taxon>
        <taxon>Pichiomycetes</taxon>
        <taxon>Debaryomycetaceae</taxon>
        <taxon>Candida/Lodderomyces clade</taxon>
        <taxon>Lodderomyces</taxon>
    </lineage>
</organism>
<keyword evidence="2" id="KW-0812">Transmembrane</keyword>
<dbReference type="PANTHER" id="PTHR35778:SF1">
    <property type="entry name" value="SIGNALING MUCIN HKR1-RELATED"/>
    <property type="match status" value="1"/>
</dbReference>
<feature type="region of interest" description="Disordered" evidence="1">
    <location>
        <begin position="609"/>
        <end position="648"/>
    </location>
</feature>